<dbReference type="Proteomes" id="UP001224775">
    <property type="component" value="Unassembled WGS sequence"/>
</dbReference>
<gene>
    <name evidence="1" type="ORF">QTG54_016018</name>
</gene>
<keyword evidence="2" id="KW-1185">Reference proteome</keyword>
<evidence type="ECO:0000313" key="2">
    <source>
        <dbReference type="Proteomes" id="UP001224775"/>
    </source>
</evidence>
<evidence type="ECO:0000313" key="1">
    <source>
        <dbReference type="EMBL" id="KAK1733301.1"/>
    </source>
</evidence>
<dbReference type="AlphaFoldDB" id="A0AAD9D459"/>
<sequence length="283" mass="31409">MTAQLDQVNTQLPSQPPPSLIVSRSDALRYVESCELAEMMPSGNNNNFLNQLLSSSSGSSVNNTDGGGNSESSVSGVVNGNKYASIIQVAFLLYLGEYVHARHLWRRHRSNNTSSSDDESNQLSMFWTAAKYCYLWSTGGISSSLNSTDDDESSNLPYSTLMLRSLQSNVESSLEPLATYSKELVSIFRYRVNDRLRSSFDDIREDEFMLRMNLNISDSGDDVLERYGWQRAPGDVSHLVPNQEWKSPVDVGGGGNSAMSTDGDRIHQLSEVVMFLEQTKMNA</sequence>
<reference evidence="1" key="1">
    <citation type="submission" date="2023-06" db="EMBL/GenBank/DDBJ databases">
        <title>Survivors Of The Sea: Transcriptome response of Skeletonema marinoi to long-term dormancy.</title>
        <authorList>
            <person name="Pinder M.I.M."/>
            <person name="Kourtchenko O."/>
            <person name="Robertson E.K."/>
            <person name="Larsson T."/>
            <person name="Maumus F."/>
            <person name="Osuna-Cruz C.M."/>
            <person name="Vancaester E."/>
            <person name="Stenow R."/>
            <person name="Vandepoele K."/>
            <person name="Ploug H."/>
            <person name="Bruchert V."/>
            <person name="Godhe A."/>
            <person name="Topel M."/>
        </authorList>
    </citation>
    <scope>NUCLEOTIDE SEQUENCE</scope>
    <source>
        <strain evidence="1">R05AC</strain>
    </source>
</reference>
<comment type="caution">
    <text evidence="1">The sequence shown here is derived from an EMBL/GenBank/DDBJ whole genome shotgun (WGS) entry which is preliminary data.</text>
</comment>
<protein>
    <recommendedName>
        <fullName evidence="3">CSN8/PSMD8/EIF3K domain-containing protein</fullName>
    </recommendedName>
</protein>
<evidence type="ECO:0008006" key="3">
    <source>
        <dbReference type="Google" id="ProtNLM"/>
    </source>
</evidence>
<dbReference type="EMBL" id="JATAAI010000051">
    <property type="protein sequence ID" value="KAK1733301.1"/>
    <property type="molecule type" value="Genomic_DNA"/>
</dbReference>
<name>A0AAD9D459_9STRA</name>
<proteinExistence type="predicted"/>
<organism evidence="1 2">
    <name type="scientific">Skeletonema marinoi</name>
    <dbReference type="NCBI Taxonomy" id="267567"/>
    <lineage>
        <taxon>Eukaryota</taxon>
        <taxon>Sar</taxon>
        <taxon>Stramenopiles</taxon>
        <taxon>Ochrophyta</taxon>
        <taxon>Bacillariophyta</taxon>
        <taxon>Coscinodiscophyceae</taxon>
        <taxon>Thalassiosirophycidae</taxon>
        <taxon>Thalassiosirales</taxon>
        <taxon>Skeletonemataceae</taxon>
        <taxon>Skeletonema</taxon>
        <taxon>Skeletonema marinoi-dohrnii complex</taxon>
    </lineage>
</organism>
<accession>A0AAD9D459</accession>